<dbReference type="InterPro" id="IPR043128">
    <property type="entry name" value="Rev_trsase/Diguanyl_cyclase"/>
</dbReference>
<keyword evidence="5" id="KW-1185">Reference proteome</keyword>
<dbReference type="CDD" id="cd01948">
    <property type="entry name" value="EAL"/>
    <property type="match status" value="1"/>
</dbReference>
<dbReference type="CDD" id="cd01949">
    <property type="entry name" value="GGDEF"/>
    <property type="match status" value="1"/>
</dbReference>
<dbReference type="SMART" id="SM00267">
    <property type="entry name" value="GGDEF"/>
    <property type="match status" value="1"/>
</dbReference>
<proteinExistence type="predicted"/>
<reference evidence="5" key="1">
    <citation type="journal article" date="2019" name="Int. J. Syst. Evol. Microbiol.">
        <title>The Global Catalogue of Microorganisms (GCM) 10K type strain sequencing project: providing services to taxonomists for standard genome sequencing and annotation.</title>
        <authorList>
            <consortium name="The Broad Institute Genomics Platform"/>
            <consortium name="The Broad Institute Genome Sequencing Center for Infectious Disease"/>
            <person name="Wu L."/>
            <person name="Ma J."/>
        </authorList>
    </citation>
    <scope>NUCLEOTIDE SEQUENCE [LARGE SCALE GENOMIC DNA]</scope>
    <source>
        <strain evidence="5">KCTC 52039</strain>
    </source>
</reference>
<feature type="domain" description="GGDEF" evidence="3">
    <location>
        <begin position="170"/>
        <end position="304"/>
    </location>
</feature>
<feature type="transmembrane region" description="Helical" evidence="1">
    <location>
        <begin position="20"/>
        <end position="40"/>
    </location>
</feature>
<dbReference type="InterPro" id="IPR052155">
    <property type="entry name" value="Biofilm_reg_signaling"/>
</dbReference>
<dbReference type="PANTHER" id="PTHR44757">
    <property type="entry name" value="DIGUANYLATE CYCLASE DGCP"/>
    <property type="match status" value="1"/>
</dbReference>
<dbReference type="Gene3D" id="3.30.70.270">
    <property type="match status" value="1"/>
</dbReference>
<dbReference type="RefSeq" id="WP_380074955.1">
    <property type="nucleotide sequence ID" value="NZ_JBHRTO010000003.1"/>
</dbReference>
<gene>
    <name evidence="4" type="ORF">ACFOGH_19915</name>
</gene>
<dbReference type="SMART" id="SM00052">
    <property type="entry name" value="EAL"/>
    <property type="match status" value="1"/>
</dbReference>
<dbReference type="PANTHER" id="PTHR44757:SF2">
    <property type="entry name" value="BIOFILM ARCHITECTURE MAINTENANCE PROTEIN MBAA"/>
    <property type="match status" value="1"/>
</dbReference>
<organism evidence="4 5">
    <name type="scientific">Cypionkella sinensis</name>
    <dbReference type="NCBI Taxonomy" id="1756043"/>
    <lineage>
        <taxon>Bacteria</taxon>
        <taxon>Pseudomonadati</taxon>
        <taxon>Pseudomonadota</taxon>
        <taxon>Alphaproteobacteria</taxon>
        <taxon>Rhodobacterales</taxon>
        <taxon>Paracoccaceae</taxon>
        <taxon>Cypionkella</taxon>
    </lineage>
</organism>
<keyword evidence="1" id="KW-0812">Transmembrane</keyword>
<protein>
    <submittedName>
        <fullName evidence="4">Bifunctional diguanylate cyclase/phosphodiesterase</fullName>
    </submittedName>
</protein>
<comment type="caution">
    <text evidence="4">The sequence shown here is derived from an EMBL/GenBank/DDBJ whole genome shotgun (WGS) entry which is preliminary data.</text>
</comment>
<dbReference type="InterPro" id="IPR000160">
    <property type="entry name" value="GGDEF_dom"/>
</dbReference>
<evidence type="ECO:0000313" key="5">
    <source>
        <dbReference type="Proteomes" id="UP001595547"/>
    </source>
</evidence>
<dbReference type="EMBL" id="JBHRTO010000003">
    <property type="protein sequence ID" value="MFC3183270.1"/>
    <property type="molecule type" value="Genomic_DNA"/>
</dbReference>
<dbReference type="InterPro" id="IPR035919">
    <property type="entry name" value="EAL_sf"/>
</dbReference>
<keyword evidence="1" id="KW-1133">Transmembrane helix</keyword>
<dbReference type="PROSITE" id="PS50883">
    <property type="entry name" value="EAL"/>
    <property type="match status" value="1"/>
</dbReference>
<evidence type="ECO:0000259" key="2">
    <source>
        <dbReference type="PROSITE" id="PS50883"/>
    </source>
</evidence>
<dbReference type="SUPFAM" id="SSF55073">
    <property type="entry name" value="Nucleotide cyclase"/>
    <property type="match status" value="1"/>
</dbReference>
<feature type="domain" description="EAL" evidence="2">
    <location>
        <begin position="313"/>
        <end position="563"/>
    </location>
</feature>
<dbReference type="PROSITE" id="PS50887">
    <property type="entry name" value="GGDEF"/>
    <property type="match status" value="1"/>
</dbReference>
<evidence type="ECO:0000313" key="4">
    <source>
        <dbReference type="EMBL" id="MFC3183270.1"/>
    </source>
</evidence>
<accession>A0ABV7J6R5</accession>
<evidence type="ECO:0000256" key="1">
    <source>
        <dbReference type="SAM" id="Phobius"/>
    </source>
</evidence>
<name>A0ABV7J6R5_9RHOB</name>
<sequence length="563" mass="62101">MYYLFLKVRRRQATRWDEIISSVLFLIVMVSFLWMPALMAGENDRALSICGAALIGCMLVFLVRRSDILPIMVYGEIVVVAVVILAVFLELIPQFTDPFAKLGLIASGLALLYYFVEAARVSRRLRVEEAKATATLWRAAHIDELSGLANRSWFNHRLAEHLAAATSLQGNFHLMLLDLDRFKEVNDAYGHPIGDVVIQIAAQRISTFFGKDAFVGRFGGDEFAVVKRDTGSSSGEVHAMLESLSADLGATIRVAEIELQVGVSIGLARFPQDATSQADLIRCADMALLHAKSIQKGTAAVFDWQIRAVADRRRAAIERVRNAAATGKIVAYYQPRIDLASGLIRGYEALARILEPGGEVSDPSVWGDALDDPDCARLLDQQVLEAVVSDWPKLLDRFQESKQLPLGSISLNTSHYSLKVRNFVPNLLDKLSRSNIPTTAIEIEVLETVLVGKSNPLLGRQLALLRSAGISVALDDFGTGFASLMHLRDLPVDRIKLDQSFVRDMDRDPRNRPIVRITVELAHALGMSIVAEGIESVSSRDFLRSIGCNEGQGYLFGSPRAIW</sequence>
<feature type="transmembrane region" description="Helical" evidence="1">
    <location>
        <begin position="46"/>
        <end position="64"/>
    </location>
</feature>
<dbReference type="Pfam" id="PF00990">
    <property type="entry name" value="GGDEF"/>
    <property type="match status" value="1"/>
</dbReference>
<feature type="transmembrane region" description="Helical" evidence="1">
    <location>
        <begin position="71"/>
        <end position="92"/>
    </location>
</feature>
<dbReference type="InterPro" id="IPR001633">
    <property type="entry name" value="EAL_dom"/>
</dbReference>
<dbReference type="Pfam" id="PF00563">
    <property type="entry name" value="EAL"/>
    <property type="match status" value="1"/>
</dbReference>
<evidence type="ECO:0000259" key="3">
    <source>
        <dbReference type="PROSITE" id="PS50887"/>
    </source>
</evidence>
<dbReference type="Proteomes" id="UP001595547">
    <property type="component" value="Unassembled WGS sequence"/>
</dbReference>
<dbReference type="NCBIfam" id="TIGR00254">
    <property type="entry name" value="GGDEF"/>
    <property type="match status" value="1"/>
</dbReference>
<dbReference type="Gene3D" id="3.20.20.450">
    <property type="entry name" value="EAL domain"/>
    <property type="match status" value="1"/>
</dbReference>
<dbReference type="InterPro" id="IPR029787">
    <property type="entry name" value="Nucleotide_cyclase"/>
</dbReference>
<keyword evidence="1" id="KW-0472">Membrane</keyword>
<dbReference type="SUPFAM" id="SSF141868">
    <property type="entry name" value="EAL domain-like"/>
    <property type="match status" value="1"/>
</dbReference>